<proteinExistence type="predicted"/>
<evidence type="ECO:0008006" key="3">
    <source>
        <dbReference type="Google" id="ProtNLM"/>
    </source>
</evidence>
<sequence>MTQTVILIEVDVTSPAGVVSTLRFADRAIRPMPPTDALRPNVAWDDCLLEAPTIRRALFEDFALLTPGLGVGAMKLANGHGGLDAYQAHVWGQISVKRWTEGTPFSTAVEIFRGLASTPRFSHSTSEAGQVTVGFYDYRAELDTPVQATTYAGTNGTGGVLYEGAADGLKGKPKPLAYGNLIDAHLPAPQVNGAIRAHQLHAGAVNGSIAIFDRGAAAGFADQGDRVGAVFDAFNPAAASYTTDKGRGLLKINGDPVGALSFGCQGDSTPTYVDTVGPITARILTKAGVPAGRIGASVSALAATASVGVFAADQISAADMIKPLTRAALAALIPDRLGVWQATPIAPPAAVADLTLLEDQIKDLQADESAPAPAGIIRVGYGKIWTTFSGGDLAPALRNTAAAEKLGSTWRWAVLEDAAVKARLPGAWRTIEIETALRSEADALALANQLKALFGLRSDGAPRRQWKVTVELTDEALALPLGKTVRLVYPPRGLDVLLLLLGEEPGRPSRDLAIWTLWG</sequence>
<dbReference type="AlphaFoldDB" id="A0A0P0P1L7"/>
<dbReference type="EMBL" id="CP013002">
    <property type="protein sequence ID" value="ALL14256.1"/>
    <property type="molecule type" value="Genomic_DNA"/>
</dbReference>
<keyword evidence="2" id="KW-1185">Reference proteome</keyword>
<dbReference type="Proteomes" id="UP000056905">
    <property type="component" value="Chromosome"/>
</dbReference>
<dbReference type="OrthoDB" id="7298413at2"/>
<protein>
    <recommendedName>
        <fullName evidence="3">Tip attachment protein J domain-containing protein</fullName>
    </recommendedName>
</protein>
<gene>
    <name evidence="1" type="ORF">AQ619_13400</name>
</gene>
<reference evidence="1 2" key="1">
    <citation type="submission" date="2015-10" db="EMBL/GenBank/DDBJ databases">
        <title>Conservation of the essential genome among Caulobacter and Brevundimonas species.</title>
        <authorList>
            <person name="Scott D."/>
            <person name="Ely B."/>
        </authorList>
    </citation>
    <scope>NUCLEOTIDE SEQUENCE [LARGE SCALE GENOMIC DNA]</scope>
    <source>
        <strain evidence="1 2">CB4</strain>
    </source>
</reference>
<organism evidence="1 2">
    <name type="scientific">Caulobacter henricii</name>
    <dbReference type="NCBI Taxonomy" id="69395"/>
    <lineage>
        <taxon>Bacteria</taxon>
        <taxon>Pseudomonadati</taxon>
        <taxon>Pseudomonadota</taxon>
        <taxon>Alphaproteobacteria</taxon>
        <taxon>Caulobacterales</taxon>
        <taxon>Caulobacteraceae</taxon>
        <taxon>Caulobacter</taxon>
    </lineage>
</organism>
<name>A0A0P0P1L7_9CAUL</name>
<dbReference type="RefSeq" id="WP_062148524.1">
    <property type="nucleotide sequence ID" value="NZ_CP013002.1"/>
</dbReference>
<evidence type="ECO:0000313" key="2">
    <source>
        <dbReference type="Proteomes" id="UP000056905"/>
    </source>
</evidence>
<accession>A0A0P0P1L7</accession>
<evidence type="ECO:0000313" key="1">
    <source>
        <dbReference type="EMBL" id="ALL14256.1"/>
    </source>
</evidence>
<dbReference type="STRING" id="69395.AQ619_13400"/>
<dbReference type="KEGG" id="chq:AQ619_13400"/>